<comment type="caution">
    <text evidence="1">The sequence shown here is derived from an EMBL/GenBank/DDBJ whole genome shotgun (WGS) entry which is preliminary data.</text>
</comment>
<dbReference type="AlphaFoldDB" id="A0A090S1H1"/>
<accession>A0A090S1H1</accession>
<evidence type="ECO:0000313" key="1">
    <source>
        <dbReference type="EMBL" id="GAL20648.1"/>
    </source>
</evidence>
<reference evidence="1 2" key="1">
    <citation type="submission" date="2014-09" db="EMBL/GenBank/DDBJ databases">
        <title>Vibrio maritimus JCM 19235. (C45) whole genome shotgun sequence.</title>
        <authorList>
            <person name="Sawabe T."/>
            <person name="Meirelles P."/>
            <person name="Nakanishi M."/>
            <person name="Sayaka M."/>
            <person name="Hattori M."/>
            <person name="Ohkuma M."/>
        </authorList>
    </citation>
    <scope>NUCLEOTIDE SEQUENCE [LARGE SCALE GENOMIC DNA]</scope>
    <source>
        <strain evidence="2">JCM19235</strain>
    </source>
</reference>
<keyword evidence="2" id="KW-1185">Reference proteome</keyword>
<evidence type="ECO:0000313" key="2">
    <source>
        <dbReference type="Proteomes" id="UP000029228"/>
    </source>
</evidence>
<protein>
    <submittedName>
        <fullName evidence="1">ABC-type sulfate transport system permease component</fullName>
    </submittedName>
</protein>
<dbReference type="Proteomes" id="UP000029228">
    <property type="component" value="Unassembled WGS sequence"/>
</dbReference>
<dbReference type="EMBL" id="BBMR01000006">
    <property type="protein sequence ID" value="GAL20648.1"/>
    <property type="molecule type" value="Genomic_DNA"/>
</dbReference>
<name>A0A090S1H1_9VIBR</name>
<gene>
    <name evidence="1" type="ORF">JCM19235_3650</name>
</gene>
<sequence length="44" mass="4892">MYNVSLNAEWQRFNAVGGQTGPFISSPGTDTDANMYTIMVNFVF</sequence>
<organism evidence="1 2">
    <name type="scientific">Vibrio maritimus</name>
    <dbReference type="NCBI Taxonomy" id="990268"/>
    <lineage>
        <taxon>Bacteria</taxon>
        <taxon>Pseudomonadati</taxon>
        <taxon>Pseudomonadota</taxon>
        <taxon>Gammaproteobacteria</taxon>
        <taxon>Vibrionales</taxon>
        <taxon>Vibrionaceae</taxon>
        <taxon>Vibrio</taxon>
    </lineage>
</organism>
<dbReference type="STRING" id="990268.JCM19235_3650"/>
<proteinExistence type="predicted"/>